<dbReference type="PRINTS" id="PR01434">
    <property type="entry name" value="NADHDHGNASE5"/>
</dbReference>
<dbReference type="InterPro" id="IPR001750">
    <property type="entry name" value="ND/Mrp_TM"/>
</dbReference>
<evidence type="ECO:0000256" key="11">
    <source>
        <dbReference type="ARBA" id="ARBA00022989"/>
    </source>
</evidence>
<evidence type="ECO:0000256" key="5">
    <source>
        <dbReference type="ARBA" id="ARBA00022448"/>
    </source>
</evidence>
<keyword evidence="12 17" id="KW-0520">NAD</keyword>
<dbReference type="Pfam" id="PF00662">
    <property type="entry name" value="Proton_antipo_N"/>
    <property type="match status" value="1"/>
</dbReference>
<keyword evidence="14 17" id="KW-0496">Mitochondrion</keyword>
<gene>
    <name evidence="21" type="primary">nad5</name>
</gene>
<keyword evidence="11 17" id="KW-1133">Transmembrane helix</keyword>
<evidence type="ECO:0000256" key="8">
    <source>
        <dbReference type="ARBA" id="ARBA00022792"/>
    </source>
</evidence>
<evidence type="ECO:0000313" key="21">
    <source>
        <dbReference type="EMBL" id="AQP27468.1"/>
    </source>
</evidence>
<feature type="transmembrane region" description="Helical" evidence="17">
    <location>
        <begin position="12"/>
        <end position="39"/>
    </location>
</feature>
<evidence type="ECO:0000256" key="9">
    <source>
        <dbReference type="ARBA" id="ARBA00022967"/>
    </source>
</evidence>
<feature type="transmembrane region" description="Helical" evidence="17">
    <location>
        <begin position="456"/>
        <end position="480"/>
    </location>
</feature>
<dbReference type="PANTHER" id="PTHR42829:SF2">
    <property type="entry name" value="NADH-UBIQUINONE OXIDOREDUCTASE CHAIN 5"/>
    <property type="match status" value="1"/>
</dbReference>
<feature type="transmembrane region" description="Helical" evidence="17">
    <location>
        <begin position="385"/>
        <end position="406"/>
    </location>
</feature>
<evidence type="ECO:0000256" key="2">
    <source>
        <dbReference type="ARBA" id="ARBA00004448"/>
    </source>
</evidence>
<evidence type="ECO:0000256" key="3">
    <source>
        <dbReference type="ARBA" id="ARBA00012944"/>
    </source>
</evidence>
<evidence type="ECO:0000256" key="4">
    <source>
        <dbReference type="ARBA" id="ARBA00021096"/>
    </source>
</evidence>
<sequence>MDWNIITLNGSSVIMTFLFDWMSMLFMGFVFIISSLVILYSDDYMSGDLNINRFIMLVLMFVVSMMFLIISPNVISILLGWDGLGLVSYLLVIYYQNVSSYGAGMLTVLSNRIGDVALLMVIAWMINFGSWSFIYYLDFLFSSLEMELISFLVVLAAMTSSAQIPFSSWLPAAMAAPTPVSALVHSSTLVTAGVYLLIRFSPSFGYWLNVFLLLVSGLTMFMAGLGANYEYDLSSIIALSTLSQLGLMIMTISVGLPSLAFFHLLTHALFKALLFMCAGGVIHSMRDSQDIRYMGGMSVYMPFTSSCLMVSNFALCGMPFLAGFYSKDFILEMFSMSYVNMFGFFMLFVSTGLTVCYSFRLFYFALCGDFNFVSSYSVVETSYNMVFGMIGLLVMSIFGGSALMWLICPTPSVICLPYYLSFLTLFVVFIGGWFGYEVSGFMFGDGLFSVRYFGYSSFVGSMWFMPFFSTYGVTFLPLGVGYSATSVFDSGWMEYFGGQGLYWIFFNFGSVNQWFQYNNLKLFLMFFVMWVVILFFIIVY</sequence>
<dbReference type="GO" id="GO:0015990">
    <property type="term" value="P:electron transport coupled proton transport"/>
    <property type="evidence" value="ECO:0007669"/>
    <property type="project" value="TreeGrafter"/>
</dbReference>
<keyword evidence="9" id="KW-1278">Translocase</keyword>
<dbReference type="InterPro" id="IPR003945">
    <property type="entry name" value="NU5C-like"/>
</dbReference>
<feature type="domain" description="NADH dehydrogenase subunit 5 C-terminal" evidence="20">
    <location>
        <begin position="357"/>
        <end position="537"/>
    </location>
</feature>
<feature type="transmembrane region" description="Helical" evidence="17">
    <location>
        <begin position="236"/>
        <end position="254"/>
    </location>
</feature>
<dbReference type="GO" id="GO:0005743">
    <property type="term" value="C:mitochondrial inner membrane"/>
    <property type="evidence" value="ECO:0007669"/>
    <property type="project" value="UniProtKB-SubCell"/>
</dbReference>
<comment type="function">
    <text evidence="17">Core subunit of the mitochondrial membrane respiratory chain NADH dehydrogenase (Complex I) which catalyzes electron transfer from NADH through the respiratory chain, using ubiquinone as an electron acceptor. Essential for the catalytic activity and assembly of complex I.</text>
</comment>
<evidence type="ECO:0000256" key="12">
    <source>
        <dbReference type="ARBA" id="ARBA00023027"/>
    </source>
</evidence>
<feature type="transmembrane region" description="Helical" evidence="17">
    <location>
        <begin position="522"/>
        <end position="539"/>
    </location>
</feature>
<evidence type="ECO:0000259" key="20">
    <source>
        <dbReference type="Pfam" id="PF06455"/>
    </source>
</evidence>
<keyword evidence="7 17" id="KW-0812">Transmembrane</keyword>
<organism evidence="21">
    <name type="scientific">Labritermes buttelreepeni</name>
    <dbReference type="NCBI Taxonomy" id="377922"/>
    <lineage>
        <taxon>Eukaryota</taxon>
        <taxon>Metazoa</taxon>
        <taxon>Ecdysozoa</taxon>
        <taxon>Arthropoda</taxon>
        <taxon>Hexapoda</taxon>
        <taxon>Insecta</taxon>
        <taxon>Pterygota</taxon>
        <taxon>Neoptera</taxon>
        <taxon>Polyneoptera</taxon>
        <taxon>Dictyoptera</taxon>
        <taxon>Blattodea</taxon>
        <taxon>Blattoidea</taxon>
        <taxon>Termitoidae</taxon>
        <taxon>Termitidae</taxon>
        <taxon>Termitinae</taxon>
        <taxon>Foraminitermes group</taxon>
        <taxon>Labritermes</taxon>
    </lineage>
</organism>
<dbReference type="EC" id="7.1.1.2" evidence="3 17"/>
<dbReference type="PRINTS" id="PR01435">
    <property type="entry name" value="NPOXDRDTASE5"/>
</dbReference>
<geneLocation type="mitochondrion" evidence="21"/>
<evidence type="ECO:0000256" key="16">
    <source>
        <dbReference type="ARBA" id="ARBA00049551"/>
    </source>
</evidence>
<keyword evidence="6" id="KW-0679">Respiratory chain</keyword>
<name>A0A1S5VNB6_9NEOP</name>
<feature type="transmembrane region" description="Helical" evidence="17">
    <location>
        <begin position="492"/>
        <end position="510"/>
    </location>
</feature>
<feature type="transmembrane region" description="Helical" evidence="17">
    <location>
        <begin position="178"/>
        <end position="198"/>
    </location>
</feature>
<feature type="transmembrane region" description="Helical" evidence="17">
    <location>
        <begin position="303"/>
        <end position="323"/>
    </location>
</feature>
<evidence type="ECO:0000259" key="19">
    <source>
        <dbReference type="Pfam" id="PF00662"/>
    </source>
</evidence>
<keyword evidence="8" id="KW-0999">Mitochondrion inner membrane</keyword>
<dbReference type="AlphaFoldDB" id="A0A1S5VNB6"/>
<keyword evidence="5 17" id="KW-0813">Transport</keyword>
<evidence type="ECO:0000256" key="13">
    <source>
        <dbReference type="ARBA" id="ARBA00023075"/>
    </source>
</evidence>
<evidence type="ECO:0000256" key="15">
    <source>
        <dbReference type="ARBA" id="ARBA00023136"/>
    </source>
</evidence>
<evidence type="ECO:0000256" key="14">
    <source>
        <dbReference type="ARBA" id="ARBA00023128"/>
    </source>
</evidence>
<evidence type="ECO:0000256" key="6">
    <source>
        <dbReference type="ARBA" id="ARBA00022660"/>
    </source>
</evidence>
<evidence type="ECO:0000256" key="17">
    <source>
        <dbReference type="RuleBase" id="RU003404"/>
    </source>
</evidence>
<comment type="catalytic activity">
    <reaction evidence="16 17">
        <text>a ubiquinone + NADH + 5 H(+)(in) = a ubiquinol + NAD(+) + 4 H(+)(out)</text>
        <dbReference type="Rhea" id="RHEA:29091"/>
        <dbReference type="Rhea" id="RHEA-COMP:9565"/>
        <dbReference type="Rhea" id="RHEA-COMP:9566"/>
        <dbReference type="ChEBI" id="CHEBI:15378"/>
        <dbReference type="ChEBI" id="CHEBI:16389"/>
        <dbReference type="ChEBI" id="CHEBI:17976"/>
        <dbReference type="ChEBI" id="CHEBI:57540"/>
        <dbReference type="ChEBI" id="CHEBI:57945"/>
        <dbReference type="EC" id="7.1.1.2"/>
    </reaction>
</comment>
<proteinExistence type="inferred from homology"/>
<feature type="domain" description="NADH-Ubiquinone oxidoreductase (complex I) chain 5 N-terminal" evidence="19">
    <location>
        <begin position="6"/>
        <end position="54"/>
    </location>
</feature>
<dbReference type="GO" id="GO:0042773">
    <property type="term" value="P:ATP synthesis coupled electron transport"/>
    <property type="evidence" value="ECO:0007669"/>
    <property type="project" value="InterPro"/>
</dbReference>
<protein>
    <recommendedName>
        <fullName evidence="4 17">NADH-ubiquinone oxidoreductase chain 5</fullName>
        <ecNumber evidence="3 17">7.1.1.2</ecNumber>
    </recommendedName>
</protein>
<dbReference type="Pfam" id="PF06455">
    <property type="entry name" value="NADH5_C"/>
    <property type="match status" value="1"/>
</dbReference>
<keyword evidence="15 17" id="KW-0472">Membrane</keyword>
<comment type="function">
    <text evidence="1">Core subunit of the mitochondrial membrane respiratory chain NADH dehydrogenase (Complex I) that is believed to belong to the minimal assembly required for catalysis. Complex I functions in the transfer of electrons from NADH to the respiratory chain. The immediate electron acceptor for the enzyme is believed to be ubiquinone.</text>
</comment>
<dbReference type="InterPro" id="IPR010934">
    <property type="entry name" value="NADH_DH_su5_C"/>
</dbReference>
<feature type="transmembrane region" description="Helical" evidence="17">
    <location>
        <begin position="148"/>
        <end position="166"/>
    </location>
</feature>
<feature type="transmembrane region" description="Helical" evidence="17">
    <location>
        <begin position="260"/>
        <end position="282"/>
    </location>
</feature>
<keyword evidence="13 17" id="KW-0830">Ubiquinone</keyword>
<dbReference type="EMBL" id="KY224478">
    <property type="protein sequence ID" value="AQP27468.1"/>
    <property type="molecule type" value="Genomic_DNA"/>
</dbReference>
<feature type="domain" description="NADH:quinone oxidoreductase/Mrp antiporter transmembrane" evidence="18">
    <location>
        <begin position="71"/>
        <end position="352"/>
    </location>
</feature>
<dbReference type="Pfam" id="PF00361">
    <property type="entry name" value="Proton_antipo_M"/>
    <property type="match status" value="1"/>
</dbReference>
<evidence type="ECO:0000256" key="1">
    <source>
        <dbReference type="ARBA" id="ARBA00003257"/>
    </source>
</evidence>
<evidence type="ECO:0000256" key="10">
    <source>
        <dbReference type="ARBA" id="ARBA00022982"/>
    </source>
</evidence>
<evidence type="ECO:0000256" key="7">
    <source>
        <dbReference type="ARBA" id="ARBA00022692"/>
    </source>
</evidence>
<accession>A0A1S5VNB6</accession>
<feature type="transmembrane region" description="Helical" evidence="17">
    <location>
        <begin position="204"/>
        <end position="224"/>
    </location>
</feature>
<reference evidence="21" key="1">
    <citation type="journal article" date="2016" name="Mol. Biol. Evol.">
        <title>Mitochondrial Phylogenomics Resolves the Global Spread of Higher Termites, Ecosystem Engineers of the Tropics.</title>
        <authorList>
            <person name="Bourguignon T."/>
            <person name="Lo N."/>
            <person name="Sobotnik J."/>
            <person name="Ho S.Y."/>
            <person name="Iqbal N."/>
            <person name="Coissac E."/>
            <person name="Lee M."/>
            <person name="Jendryka M.M."/>
            <person name="Sillam-Dusses D."/>
            <person name="Krizkova B."/>
            <person name="Roisin Y."/>
            <person name="Evans T.A."/>
        </authorList>
    </citation>
    <scope>NUCLEOTIDE SEQUENCE</scope>
    <source>
        <strain evidence="21">TBRU8.14E</strain>
    </source>
</reference>
<feature type="transmembrane region" description="Helical" evidence="17">
    <location>
        <begin position="76"/>
        <end position="95"/>
    </location>
</feature>
<dbReference type="PANTHER" id="PTHR42829">
    <property type="entry name" value="NADH-UBIQUINONE OXIDOREDUCTASE CHAIN 5"/>
    <property type="match status" value="1"/>
</dbReference>
<feature type="transmembrane region" description="Helical" evidence="17">
    <location>
        <begin position="418"/>
        <end position="436"/>
    </location>
</feature>
<keyword evidence="10" id="KW-0249">Electron transport</keyword>
<dbReference type="GO" id="GO:0003954">
    <property type="term" value="F:NADH dehydrogenase activity"/>
    <property type="evidence" value="ECO:0007669"/>
    <property type="project" value="TreeGrafter"/>
</dbReference>
<dbReference type="GO" id="GO:0008137">
    <property type="term" value="F:NADH dehydrogenase (ubiquinone) activity"/>
    <property type="evidence" value="ECO:0007669"/>
    <property type="project" value="UniProtKB-EC"/>
</dbReference>
<dbReference type="InterPro" id="IPR001516">
    <property type="entry name" value="Proton_antipo_N"/>
</dbReference>
<comment type="subcellular location">
    <subcellularLocation>
        <location evidence="2">Mitochondrion inner membrane</location>
        <topology evidence="2">Multi-pass membrane protein</topology>
    </subcellularLocation>
</comment>
<feature type="transmembrane region" description="Helical" evidence="17">
    <location>
        <begin position="51"/>
        <end position="70"/>
    </location>
</feature>
<evidence type="ECO:0000259" key="18">
    <source>
        <dbReference type="Pfam" id="PF00361"/>
    </source>
</evidence>
<comment type="similarity">
    <text evidence="17">Belongs to the complex I subunit 5 family.</text>
</comment>
<feature type="transmembrane region" description="Helical" evidence="17">
    <location>
        <begin position="116"/>
        <end position="136"/>
    </location>
</feature>